<dbReference type="GO" id="GO:1990904">
    <property type="term" value="C:ribonucleoprotein complex"/>
    <property type="evidence" value="ECO:0007669"/>
    <property type="project" value="UniProtKB-KW"/>
</dbReference>
<evidence type="ECO:0000259" key="4">
    <source>
        <dbReference type="PROSITE" id="PS50126"/>
    </source>
</evidence>
<dbReference type="GO" id="GO:0006412">
    <property type="term" value="P:translation"/>
    <property type="evidence" value="ECO:0007669"/>
    <property type="project" value="TreeGrafter"/>
</dbReference>
<dbReference type="PANTHER" id="PTHR10724:SF7">
    <property type="entry name" value="SMALL RIBOSOMAL SUBUNIT PROTEIN BS1C"/>
    <property type="match status" value="1"/>
</dbReference>
<keyword evidence="5" id="KW-0150">Chloroplast</keyword>
<sequence>MNNRKNHIKNQFAKILKKYRYNLNPGDIVAGTILHKENSGFLVNIGDKISGYLPTDEIPLMSRNNKYNSKTLLIKNTRDFFLVKYSKNNRQYIVSIKRLDYMRGWERIKQSYQEDIIFHVPITYFNKGGIITYLEGIQGFIPKSHIYIDTGQKIKQKKNQKDIIIPSKILGINEKRNQLILSNKSAIFYLSKHKFKLGEILYGQIIVIKSYGLFLNIYGIKALLHISEIGFNYIKNINLFFKVGKLIKVKIIHINNIQGQLSVSKRNVK</sequence>
<name>A0A1Z1MPJ0_KUECA</name>
<dbReference type="GeneID" id="33361365"/>
<evidence type="ECO:0000256" key="1">
    <source>
        <dbReference type="ARBA" id="ARBA00006767"/>
    </source>
</evidence>
<protein>
    <submittedName>
        <fullName evidence="5">Ribosomal protein S1</fullName>
    </submittedName>
</protein>
<keyword evidence="2 5" id="KW-0689">Ribosomal protein</keyword>
<dbReference type="EMBL" id="MF101449">
    <property type="protein sequence ID" value="ARW67968.1"/>
    <property type="molecule type" value="Genomic_DNA"/>
</dbReference>
<evidence type="ECO:0000256" key="2">
    <source>
        <dbReference type="ARBA" id="ARBA00022980"/>
    </source>
</evidence>
<comment type="similarity">
    <text evidence="1">Belongs to the bacterial ribosomal protein bS1 family.</text>
</comment>
<feature type="domain" description="S1 motif" evidence="4">
    <location>
        <begin position="114"/>
        <end position="184"/>
    </location>
</feature>
<dbReference type="PANTHER" id="PTHR10724">
    <property type="entry name" value="30S RIBOSOMAL PROTEIN S1"/>
    <property type="match status" value="1"/>
</dbReference>
<dbReference type="InterPro" id="IPR050437">
    <property type="entry name" value="Ribos_protein_bS1-like"/>
</dbReference>
<accession>A0A1Z1MPJ0</accession>
<dbReference type="Gene3D" id="2.40.50.140">
    <property type="entry name" value="Nucleic acid-binding proteins"/>
    <property type="match status" value="3"/>
</dbReference>
<dbReference type="AlphaFoldDB" id="A0A1Z1MPJ0"/>
<feature type="domain" description="S1 motif" evidence="4">
    <location>
        <begin position="198"/>
        <end position="266"/>
    </location>
</feature>
<dbReference type="InterPro" id="IPR012340">
    <property type="entry name" value="NA-bd_OB-fold"/>
</dbReference>
<dbReference type="Pfam" id="PF00575">
    <property type="entry name" value="S1"/>
    <property type="match status" value="3"/>
</dbReference>
<dbReference type="PROSITE" id="PS50126">
    <property type="entry name" value="S1"/>
    <property type="match status" value="3"/>
</dbReference>
<keyword evidence="5" id="KW-0934">Plastid</keyword>
<evidence type="ECO:0000313" key="5">
    <source>
        <dbReference type="EMBL" id="ARW67968.1"/>
    </source>
</evidence>
<keyword evidence="3" id="KW-0687">Ribonucleoprotein</keyword>
<gene>
    <name evidence="5" type="primary">rps1</name>
</gene>
<reference evidence="5" key="1">
    <citation type="journal article" date="2017" name="J. Phycol.">
        <title>Analysis of chloroplast genomes and a supermatrix inform reclassification of the Rhodomelaceae (Rhodophyta).</title>
        <authorList>
            <person name="Diaz-Tapia P."/>
            <person name="Maggs C.A."/>
            <person name="West J.A."/>
            <person name="Verbruggen H."/>
        </authorList>
    </citation>
    <scope>NUCLEOTIDE SEQUENCE</scope>
    <source>
        <strain evidence="5">PD1540</strain>
    </source>
</reference>
<organism evidence="5">
    <name type="scientific">Kuetzingia canaliculata</name>
    <name type="common">Red alga</name>
    <name type="synonym">Rytiphlaea canaliculata</name>
    <dbReference type="NCBI Taxonomy" id="228262"/>
    <lineage>
        <taxon>Eukaryota</taxon>
        <taxon>Rhodophyta</taxon>
        <taxon>Florideophyceae</taxon>
        <taxon>Rhodymeniophycidae</taxon>
        <taxon>Ceramiales</taxon>
        <taxon>Rhodomelaceae</taxon>
        <taxon>Amansieae</taxon>
        <taxon>Kuetzingia</taxon>
    </lineage>
</organism>
<feature type="domain" description="S1 motif" evidence="4">
    <location>
        <begin position="26"/>
        <end position="97"/>
    </location>
</feature>
<geneLocation type="chloroplast" evidence="5"/>
<evidence type="ECO:0000256" key="3">
    <source>
        <dbReference type="ARBA" id="ARBA00023274"/>
    </source>
</evidence>
<proteinExistence type="inferred from homology"/>
<dbReference type="InterPro" id="IPR003029">
    <property type="entry name" value="S1_domain"/>
</dbReference>
<dbReference type="GO" id="GO:0003735">
    <property type="term" value="F:structural constituent of ribosome"/>
    <property type="evidence" value="ECO:0007669"/>
    <property type="project" value="TreeGrafter"/>
</dbReference>
<dbReference type="RefSeq" id="YP_009398782.1">
    <property type="nucleotide sequence ID" value="NC_035293.1"/>
</dbReference>
<dbReference type="SMART" id="SM00316">
    <property type="entry name" value="S1"/>
    <property type="match status" value="3"/>
</dbReference>
<dbReference type="GO" id="GO:0003729">
    <property type="term" value="F:mRNA binding"/>
    <property type="evidence" value="ECO:0007669"/>
    <property type="project" value="TreeGrafter"/>
</dbReference>
<dbReference type="GO" id="GO:0005840">
    <property type="term" value="C:ribosome"/>
    <property type="evidence" value="ECO:0007669"/>
    <property type="project" value="UniProtKB-KW"/>
</dbReference>
<dbReference type="SUPFAM" id="SSF50249">
    <property type="entry name" value="Nucleic acid-binding proteins"/>
    <property type="match status" value="3"/>
</dbReference>